<feature type="compositionally biased region" description="Polar residues" evidence="1">
    <location>
        <begin position="58"/>
        <end position="67"/>
    </location>
</feature>
<name>A0A5N3VN76_MUNMU</name>
<evidence type="ECO:0000256" key="1">
    <source>
        <dbReference type="SAM" id="MobiDB-lite"/>
    </source>
</evidence>
<accession>A0A5N3VN76</accession>
<gene>
    <name evidence="2" type="ORF">FD754_015647</name>
</gene>
<dbReference type="EMBL" id="VCEA01000002">
    <property type="protein sequence ID" value="KAB0350790.1"/>
    <property type="molecule type" value="Genomic_DNA"/>
</dbReference>
<organism evidence="2 3">
    <name type="scientific">Muntiacus muntjak</name>
    <name type="common">Barking deer</name>
    <name type="synonym">Indian muntjac</name>
    <dbReference type="NCBI Taxonomy" id="9888"/>
    <lineage>
        <taxon>Eukaryota</taxon>
        <taxon>Metazoa</taxon>
        <taxon>Chordata</taxon>
        <taxon>Craniata</taxon>
        <taxon>Vertebrata</taxon>
        <taxon>Euteleostomi</taxon>
        <taxon>Mammalia</taxon>
        <taxon>Eutheria</taxon>
        <taxon>Laurasiatheria</taxon>
        <taxon>Artiodactyla</taxon>
        <taxon>Ruminantia</taxon>
        <taxon>Pecora</taxon>
        <taxon>Cervidae</taxon>
        <taxon>Muntiacinae</taxon>
        <taxon>Muntiacus</taxon>
    </lineage>
</organism>
<sequence>MNSRTLQSCRPCRAADPLRAQASVGWPPQPLPLVLDGRECWPHPAWAGAGAHPAPQQFPGTRTSGQPQVVLDTQPLS</sequence>
<feature type="compositionally biased region" description="Low complexity" evidence="1">
    <location>
        <begin position="45"/>
        <end position="55"/>
    </location>
</feature>
<keyword evidence="3" id="KW-1185">Reference proteome</keyword>
<evidence type="ECO:0000313" key="3">
    <source>
        <dbReference type="Proteomes" id="UP000326458"/>
    </source>
</evidence>
<dbReference type="Proteomes" id="UP000326458">
    <property type="component" value="Unassembled WGS sequence"/>
</dbReference>
<feature type="region of interest" description="Disordered" evidence="1">
    <location>
        <begin position="45"/>
        <end position="77"/>
    </location>
</feature>
<evidence type="ECO:0000313" key="2">
    <source>
        <dbReference type="EMBL" id="KAB0350790.1"/>
    </source>
</evidence>
<dbReference type="AlphaFoldDB" id="A0A5N3VN76"/>
<comment type="caution">
    <text evidence="2">The sequence shown here is derived from an EMBL/GenBank/DDBJ whole genome shotgun (WGS) entry which is preliminary data.</text>
</comment>
<protein>
    <submittedName>
        <fullName evidence="2">Uncharacterized protein</fullName>
    </submittedName>
</protein>
<reference evidence="2 3" key="1">
    <citation type="submission" date="2019-06" db="EMBL/GenBank/DDBJ databases">
        <title>Discovery of a novel chromosome fission-fusion reversal in muntjac.</title>
        <authorList>
            <person name="Mudd A.B."/>
            <person name="Bredeson J.V."/>
            <person name="Baum R."/>
            <person name="Hockemeyer D."/>
            <person name="Rokhsar D.S."/>
        </authorList>
    </citation>
    <scope>NUCLEOTIDE SEQUENCE [LARGE SCALE GENOMIC DNA]</scope>
    <source>
        <strain evidence="2">UTSW_UCB_Mm</strain>
        <tissue evidence="2">Fibroblast cell line</tissue>
    </source>
</reference>
<proteinExistence type="predicted"/>